<dbReference type="SUPFAM" id="SSF56784">
    <property type="entry name" value="HAD-like"/>
    <property type="match status" value="1"/>
</dbReference>
<evidence type="ECO:0000313" key="7">
    <source>
        <dbReference type="Proteomes" id="UP000215244"/>
    </source>
</evidence>
<keyword evidence="3" id="KW-0479">Metal-binding</keyword>
<dbReference type="NCBIfam" id="TIGR01509">
    <property type="entry name" value="HAD-SF-IA-v3"/>
    <property type="match status" value="1"/>
</dbReference>
<dbReference type="GO" id="GO:0003824">
    <property type="term" value="F:catalytic activity"/>
    <property type="evidence" value="ECO:0007669"/>
    <property type="project" value="UniProtKB-ARBA"/>
</dbReference>
<dbReference type="Proteomes" id="UP000215244">
    <property type="component" value="Chromosome"/>
</dbReference>
<evidence type="ECO:0000256" key="3">
    <source>
        <dbReference type="ARBA" id="ARBA00022723"/>
    </source>
</evidence>
<proteinExistence type="inferred from homology"/>
<keyword evidence="7" id="KW-1185">Reference proteome</keyword>
<gene>
    <name evidence="6" type="ORF">CJ263_12680</name>
</gene>
<keyword evidence="5" id="KW-0119">Carbohydrate metabolism</keyword>
<dbReference type="CDD" id="cd07505">
    <property type="entry name" value="HAD_BPGM-like"/>
    <property type="match status" value="1"/>
</dbReference>
<dbReference type="AlphaFoldDB" id="A0A223V6F7"/>
<protein>
    <submittedName>
        <fullName evidence="6">Uncharacterized protein</fullName>
    </submittedName>
</protein>
<dbReference type="SFLD" id="SFLDS00003">
    <property type="entry name" value="Haloacid_Dehalogenase"/>
    <property type="match status" value="1"/>
</dbReference>
<dbReference type="InterPro" id="IPR023198">
    <property type="entry name" value="PGP-like_dom2"/>
</dbReference>
<reference evidence="6 7" key="1">
    <citation type="submission" date="2017-08" db="EMBL/GenBank/DDBJ databases">
        <title>The complete genome sequence of Maribacter sp. B1, isolated from deep-sea sediment.</title>
        <authorList>
            <person name="Wu Y.-H."/>
            <person name="Cheng H."/>
            <person name="Xu X.-W."/>
        </authorList>
    </citation>
    <scope>NUCLEOTIDE SEQUENCE [LARGE SCALE GENOMIC DNA]</scope>
    <source>
        <strain evidence="6 7">B1</strain>
    </source>
</reference>
<keyword evidence="4" id="KW-0460">Magnesium</keyword>
<dbReference type="Gene3D" id="3.40.50.1000">
    <property type="entry name" value="HAD superfamily/HAD-like"/>
    <property type="match status" value="1"/>
</dbReference>
<dbReference type="Gene3D" id="1.10.150.240">
    <property type="entry name" value="Putative phosphatase, domain 2"/>
    <property type="match status" value="1"/>
</dbReference>
<evidence type="ECO:0000313" key="6">
    <source>
        <dbReference type="EMBL" id="ASV31003.1"/>
    </source>
</evidence>
<dbReference type="OrthoDB" id="9797743at2"/>
<evidence type="ECO:0000256" key="2">
    <source>
        <dbReference type="ARBA" id="ARBA00006171"/>
    </source>
</evidence>
<evidence type="ECO:0000256" key="1">
    <source>
        <dbReference type="ARBA" id="ARBA00001946"/>
    </source>
</evidence>
<dbReference type="GO" id="GO:0046872">
    <property type="term" value="F:metal ion binding"/>
    <property type="evidence" value="ECO:0007669"/>
    <property type="project" value="UniProtKB-KW"/>
</dbReference>
<dbReference type="InterPro" id="IPR023214">
    <property type="entry name" value="HAD_sf"/>
</dbReference>
<sequence>MGIEGVIFDFNGTLFFDTPIHNQAWDIFLKQHSLELKDDEKNKKIHGKNNAEILRSLFSDKLSLEDIKRLSVEKEDIYQSLCLEQEMKLAPGAEELLEYLLLKKIPYTIATASDLYNLKFYFEYLNLSRYFDMTKIVYSDGKVKSKPNPEIFIKAMDILKINADQTLIFEDSTSGIKAAENSNAKKIIIVKSTNDNYDAWNHQIIRSFSEVEKSIFQNNRS</sequence>
<evidence type="ECO:0000256" key="5">
    <source>
        <dbReference type="ARBA" id="ARBA00023277"/>
    </source>
</evidence>
<evidence type="ECO:0000256" key="4">
    <source>
        <dbReference type="ARBA" id="ARBA00022842"/>
    </source>
</evidence>
<dbReference type="PANTHER" id="PTHR46193:SF18">
    <property type="entry name" value="HEXITOL PHOSPHATASE B"/>
    <property type="match status" value="1"/>
</dbReference>
<dbReference type="InterPro" id="IPR006439">
    <property type="entry name" value="HAD-SF_hydro_IA"/>
</dbReference>
<accession>A0A223V6F7</accession>
<dbReference type="Pfam" id="PF13419">
    <property type="entry name" value="HAD_2"/>
    <property type="match status" value="1"/>
</dbReference>
<organism evidence="6 7">
    <name type="scientific">Maribacter cobaltidurans</name>
    <dbReference type="NCBI Taxonomy" id="1178778"/>
    <lineage>
        <taxon>Bacteria</taxon>
        <taxon>Pseudomonadati</taxon>
        <taxon>Bacteroidota</taxon>
        <taxon>Flavobacteriia</taxon>
        <taxon>Flavobacteriales</taxon>
        <taxon>Flavobacteriaceae</taxon>
        <taxon>Maribacter</taxon>
    </lineage>
</organism>
<comment type="cofactor">
    <cofactor evidence="1">
        <name>Mg(2+)</name>
        <dbReference type="ChEBI" id="CHEBI:18420"/>
    </cofactor>
</comment>
<name>A0A223V6F7_9FLAO</name>
<dbReference type="PANTHER" id="PTHR46193">
    <property type="entry name" value="6-PHOSPHOGLUCONATE PHOSPHATASE"/>
    <property type="match status" value="1"/>
</dbReference>
<dbReference type="InterPro" id="IPR051600">
    <property type="entry name" value="Beta-PGM-like"/>
</dbReference>
<dbReference type="KEGG" id="marb:CJ263_12680"/>
<comment type="similarity">
    <text evidence="2">Belongs to the HAD-like hydrolase superfamily. CbbY/CbbZ/Gph/YieH family.</text>
</comment>
<dbReference type="EMBL" id="CP022957">
    <property type="protein sequence ID" value="ASV31003.1"/>
    <property type="molecule type" value="Genomic_DNA"/>
</dbReference>
<dbReference type="RefSeq" id="WP_094997617.1">
    <property type="nucleotide sequence ID" value="NZ_BMJL01000007.1"/>
</dbReference>
<dbReference type="SFLD" id="SFLDG01129">
    <property type="entry name" value="C1.5:_HAD__Beta-PGM__Phosphata"/>
    <property type="match status" value="1"/>
</dbReference>
<dbReference type="InterPro" id="IPR041492">
    <property type="entry name" value="HAD_2"/>
</dbReference>
<dbReference type="InterPro" id="IPR036412">
    <property type="entry name" value="HAD-like_sf"/>
</dbReference>